<reference evidence="2" key="1">
    <citation type="submission" date="2020-01" db="EMBL/GenBank/DDBJ databases">
        <authorList>
            <person name="Meier V. D."/>
            <person name="Meier V D."/>
        </authorList>
    </citation>
    <scope>NUCLEOTIDE SEQUENCE</scope>
    <source>
        <strain evidence="2">HLG_WM_MAG_09</strain>
    </source>
</reference>
<dbReference type="NCBIfam" id="TIGR02584">
    <property type="entry name" value="cas_NE0113"/>
    <property type="match status" value="1"/>
</dbReference>
<evidence type="ECO:0000313" key="2">
    <source>
        <dbReference type="EMBL" id="CAA6825505.1"/>
    </source>
</evidence>
<dbReference type="AlphaFoldDB" id="A0A6S6U1D7"/>
<feature type="domain" description="CRISPR system ring nuclease SSO2081-like" evidence="1">
    <location>
        <begin position="21"/>
        <end position="237"/>
    </location>
</feature>
<accession>A0A6S6U1D7</accession>
<dbReference type="InterPro" id="IPR013413">
    <property type="entry name" value="CRISPR-assoc_prot_NE0113"/>
</dbReference>
<dbReference type="InterPro" id="IPR019092">
    <property type="entry name" value="SSO2081-like_dom"/>
</dbReference>
<dbReference type="Pfam" id="PF09623">
    <property type="entry name" value="Cas_NE0113"/>
    <property type="match status" value="1"/>
</dbReference>
<organism evidence="2">
    <name type="scientific">uncultured Thiotrichaceae bacterium</name>
    <dbReference type="NCBI Taxonomy" id="298394"/>
    <lineage>
        <taxon>Bacteria</taxon>
        <taxon>Pseudomonadati</taxon>
        <taxon>Pseudomonadota</taxon>
        <taxon>Gammaproteobacteria</taxon>
        <taxon>Thiotrichales</taxon>
        <taxon>Thiotrichaceae</taxon>
        <taxon>environmental samples</taxon>
    </lineage>
</organism>
<proteinExistence type="predicted"/>
<sequence>MGIREPYTFKRRVLLVVTGKTPQIVTETLYKLAVGNEPVFIPTEIHLVTTAEGAKSAKVALLGVGEQEGKFQQFCRDFALTEICFTENFIHVIEDQLHGEFLNDAQSTLHNEVASDFITQVIQELTQDEDSALHVSIAGGRKTMSYYAGYALSLYGRMQDRLSHVLVNEPFQNNREFFYPPPSPVSLEVDNEYFSTDDARIILADIPYVRMRYHVPDGLLNGKAGFQETVEKIQRFVEPESLAIRFKQRVLVLNNVPVKIPAADCAFYSWMAQRALDKTGALCLDDDAFMDDYLAVYARVVGAHSGMYERAESVALKKGVKEQKDWFFQRKGKVHKLIEAELGKRLAQPFLIETVDKSGKAAYQLKLAAESIAIEA</sequence>
<protein>
    <submittedName>
        <fullName evidence="2">CRISPR-associated protein, Csx3 family</fullName>
    </submittedName>
</protein>
<dbReference type="CDD" id="cd09741">
    <property type="entry name" value="Csx1_III-U"/>
    <property type="match status" value="1"/>
</dbReference>
<name>A0A6S6U1D7_9GAMM</name>
<gene>
    <name evidence="2" type="ORF">HELGO_WM45160</name>
</gene>
<evidence type="ECO:0000259" key="1">
    <source>
        <dbReference type="Pfam" id="PF09623"/>
    </source>
</evidence>
<dbReference type="EMBL" id="CACVAT010000410">
    <property type="protein sequence ID" value="CAA6825505.1"/>
    <property type="molecule type" value="Genomic_DNA"/>
</dbReference>